<evidence type="ECO:0000256" key="9">
    <source>
        <dbReference type="ARBA" id="ARBA00023316"/>
    </source>
</evidence>
<proteinExistence type="inferred from homology"/>
<comment type="pathway">
    <text evidence="10 11">Cell wall biogenesis; peptidoglycan biosynthesis.</text>
</comment>
<keyword evidence="2 10" id="KW-0436">Ligase</keyword>
<evidence type="ECO:0000256" key="2">
    <source>
        <dbReference type="ARBA" id="ARBA00022598"/>
    </source>
</evidence>
<comment type="catalytic activity">
    <reaction evidence="10 11">
        <text>D-alanyl-D-alanine + UDP-N-acetyl-alpha-D-muramoyl-L-alanyl-gamma-D-glutamyl-meso-2,6-diaminopimelate + ATP = UDP-N-acetyl-alpha-D-muramoyl-L-alanyl-gamma-D-glutamyl-meso-2,6-diaminopimeloyl-D-alanyl-D-alanine + ADP + phosphate + H(+)</text>
        <dbReference type="Rhea" id="RHEA:28374"/>
        <dbReference type="ChEBI" id="CHEBI:15378"/>
        <dbReference type="ChEBI" id="CHEBI:30616"/>
        <dbReference type="ChEBI" id="CHEBI:43474"/>
        <dbReference type="ChEBI" id="CHEBI:57822"/>
        <dbReference type="ChEBI" id="CHEBI:61386"/>
        <dbReference type="ChEBI" id="CHEBI:83905"/>
        <dbReference type="ChEBI" id="CHEBI:456216"/>
        <dbReference type="EC" id="6.3.2.10"/>
    </reaction>
</comment>
<dbReference type="InterPro" id="IPR004101">
    <property type="entry name" value="Mur_ligase_C"/>
</dbReference>
<dbReference type="PANTHER" id="PTHR43024">
    <property type="entry name" value="UDP-N-ACETYLMURAMOYL-TRIPEPTIDE--D-ALANYL-D-ALANINE LIGASE"/>
    <property type="match status" value="1"/>
</dbReference>
<feature type="region of interest" description="Disordered" evidence="12">
    <location>
        <begin position="496"/>
        <end position="528"/>
    </location>
</feature>
<dbReference type="InterPro" id="IPR036565">
    <property type="entry name" value="Mur-like_cat_sf"/>
</dbReference>
<dbReference type="GO" id="GO:0008360">
    <property type="term" value="P:regulation of cell shape"/>
    <property type="evidence" value="ECO:0007669"/>
    <property type="project" value="UniProtKB-KW"/>
</dbReference>
<organism evidence="15 16">
    <name type="scientific">Colwellia psychrerythraea</name>
    <name type="common">Vibrio psychroerythus</name>
    <dbReference type="NCBI Taxonomy" id="28229"/>
    <lineage>
        <taxon>Bacteria</taxon>
        <taxon>Pseudomonadati</taxon>
        <taxon>Pseudomonadota</taxon>
        <taxon>Gammaproteobacteria</taxon>
        <taxon>Alteromonadales</taxon>
        <taxon>Colwelliaceae</taxon>
        <taxon>Colwellia</taxon>
    </lineage>
</organism>
<keyword evidence="8 10" id="KW-0131">Cell cycle</keyword>
<keyword evidence="4 10" id="KW-0547">Nucleotide-binding</keyword>
<evidence type="ECO:0000256" key="4">
    <source>
        <dbReference type="ARBA" id="ARBA00022741"/>
    </source>
</evidence>
<protein>
    <recommendedName>
        <fullName evidence="10 11">UDP-N-acetylmuramoyl-tripeptide--D-alanyl-D-alanine ligase</fullName>
        <ecNumber evidence="10 11">6.3.2.10</ecNumber>
    </recommendedName>
    <alternativeName>
        <fullName evidence="10">D-alanyl-D-alanine-adding enzyme</fullName>
    </alternativeName>
</protein>
<keyword evidence="1 10" id="KW-0963">Cytoplasm</keyword>
<sequence>MITLSLATLAKVTDGELIVPEKQTELSLDNLVIDDSTIDDLVTDSRAIVENSDKVTAFLALKGPSFDGHRFAQQVITQGCQLLIVDHHLSEVTDTAQLVVSDTRIALGKIAAFVKKEVAPKTVGITGSSGKTTVKEMVAAILSRLGKVLATNGNFNNDIGVPLTLLRLDNSHDFAVIEMGANHMGEIAYTTALTQPDVAVINNIAAAHLEGFGDLSGVARAKGEIFSGLGKNGVALYNQDTKYTSKWQWRLTDKTVRTFSCVNKANCYSENVSLDENGCASFTLQSEQGSCVVTLTVPGKHNVCNAVAAACIALEFGASLEDIQLGLAQMQPVKGRLNLHQLKDTKTGCNIKLIDDSYNANLESAKAAVQLLSNYSGKQLLILGDMGELGSEARSYHQELGEFAKHLRLNTLLSLGILSQSASDAFAKDNDKNDQSQHFNQRANLMDHLLNMLNEQLSAGQQDIAILVKGSRSAHMEHVVTKIIDWFEQMNAQQALNQEHSTSQESMASKNKVSKTQASDNQSKEGMA</sequence>
<evidence type="ECO:0000256" key="7">
    <source>
        <dbReference type="ARBA" id="ARBA00022984"/>
    </source>
</evidence>
<keyword evidence="9 10" id="KW-0961">Cell wall biogenesis/degradation</keyword>
<feature type="binding site" evidence="10">
    <location>
        <begin position="127"/>
        <end position="133"/>
    </location>
    <ligand>
        <name>ATP</name>
        <dbReference type="ChEBI" id="CHEBI:30616"/>
    </ligand>
</feature>
<evidence type="ECO:0000256" key="6">
    <source>
        <dbReference type="ARBA" id="ARBA00022960"/>
    </source>
</evidence>
<dbReference type="InterPro" id="IPR051046">
    <property type="entry name" value="MurCDEF_CellWall_CoF430Synth"/>
</dbReference>
<dbReference type="AlphaFoldDB" id="A0A1Y5EEM4"/>
<keyword evidence="7 10" id="KW-0573">Peptidoglycan synthesis</keyword>
<evidence type="ECO:0000256" key="1">
    <source>
        <dbReference type="ARBA" id="ARBA00022490"/>
    </source>
</evidence>
<reference evidence="16" key="1">
    <citation type="journal article" date="2017" name="Proc. Natl. Acad. Sci. U.S.A.">
        <title>Simulation of Deepwater Horizon oil plume reveals substrate specialization within a complex community of hydrocarbon degraders.</title>
        <authorList>
            <person name="Hu P."/>
            <person name="Dubinsky E.A."/>
            <person name="Probst A.J."/>
            <person name="Wang J."/>
            <person name="Sieber C.M.K."/>
            <person name="Tom L.M."/>
            <person name="Gardinali P."/>
            <person name="Banfield J.F."/>
            <person name="Atlas R.M."/>
            <person name="Andersen G.L."/>
        </authorList>
    </citation>
    <scope>NUCLEOTIDE SEQUENCE [LARGE SCALE GENOMIC DNA]</scope>
</reference>
<dbReference type="PANTHER" id="PTHR43024:SF1">
    <property type="entry name" value="UDP-N-ACETYLMURAMOYL-TRIPEPTIDE--D-ALANYL-D-ALANINE LIGASE"/>
    <property type="match status" value="1"/>
</dbReference>
<keyword evidence="5 10" id="KW-0067">ATP-binding</keyword>
<dbReference type="Proteomes" id="UP000243053">
    <property type="component" value="Unassembled WGS sequence"/>
</dbReference>
<dbReference type="SUPFAM" id="SSF53623">
    <property type="entry name" value="MurD-like peptide ligases, catalytic domain"/>
    <property type="match status" value="1"/>
</dbReference>
<dbReference type="InterPro" id="IPR005863">
    <property type="entry name" value="UDP-N-AcMur_synth"/>
</dbReference>
<dbReference type="GO" id="GO:0047480">
    <property type="term" value="F:UDP-N-acetylmuramoyl-tripeptide-D-alanyl-D-alanine ligase activity"/>
    <property type="evidence" value="ECO:0007669"/>
    <property type="project" value="UniProtKB-UniRule"/>
</dbReference>
<keyword evidence="6 10" id="KW-0133">Cell shape</keyword>
<dbReference type="InterPro" id="IPR035911">
    <property type="entry name" value="MurE/MurF_N"/>
</dbReference>
<dbReference type="Pfam" id="PF08245">
    <property type="entry name" value="Mur_ligase_M"/>
    <property type="match status" value="1"/>
</dbReference>
<evidence type="ECO:0000256" key="11">
    <source>
        <dbReference type="RuleBase" id="RU004136"/>
    </source>
</evidence>
<dbReference type="GO" id="GO:0008766">
    <property type="term" value="F:UDP-N-acetylmuramoylalanyl-D-glutamyl-2,6-diaminopimelate-D-alanyl-D-alanine ligase activity"/>
    <property type="evidence" value="ECO:0007669"/>
    <property type="project" value="RHEA"/>
</dbReference>
<evidence type="ECO:0000313" key="16">
    <source>
        <dbReference type="Proteomes" id="UP000243053"/>
    </source>
</evidence>
<evidence type="ECO:0000313" key="15">
    <source>
        <dbReference type="EMBL" id="OUR81198.1"/>
    </source>
</evidence>
<dbReference type="InterPro" id="IPR013221">
    <property type="entry name" value="Mur_ligase_cen"/>
</dbReference>
<evidence type="ECO:0000256" key="10">
    <source>
        <dbReference type="HAMAP-Rule" id="MF_02019"/>
    </source>
</evidence>
<dbReference type="HAMAP" id="MF_02019">
    <property type="entry name" value="MurF"/>
    <property type="match status" value="1"/>
</dbReference>
<dbReference type="SUPFAM" id="SSF53244">
    <property type="entry name" value="MurD-like peptide ligases, peptide-binding domain"/>
    <property type="match status" value="1"/>
</dbReference>
<accession>A0A1Y5EEM4</accession>
<dbReference type="SUPFAM" id="SSF63418">
    <property type="entry name" value="MurE/MurF N-terminal domain"/>
    <property type="match status" value="1"/>
</dbReference>
<dbReference type="Gene3D" id="3.90.190.20">
    <property type="entry name" value="Mur ligase, C-terminal domain"/>
    <property type="match status" value="1"/>
</dbReference>
<dbReference type="GO" id="GO:0071555">
    <property type="term" value="P:cell wall organization"/>
    <property type="evidence" value="ECO:0007669"/>
    <property type="project" value="UniProtKB-KW"/>
</dbReference>
<dbReference type="EMBL" id="MAAF01000051">
    <property type="protein sequence ID" value="OUR81198.1"/>
    <property type="molecule type" value="Genomic_DNA"/>
</dbReference>
<keyword evidence="3 10" id="KW-0132">Cell division</keyword>
<dbReference type="Pfam" id="PF02875">
    <property type="entry name" value="Mur_ligase_C"/>
    <property type="match status" value="1"/>
</dbReference>
<feature type="domain" description="Mur ligase C-terminal" evidence="13">
    <location>
        <begin position="349"/>
        <end position="472"/>
    </location>
</feature>
<evidence type="ECO:0000259" key="14">
    <source>
        <dbReference type="Pfam" id="PF08245"/>
    </source>
</evidence>
<dbReference type="GO" id="GO:0005737">
    <property type="term" value="C:cytoplasm"/>
    <property type="evidence" value="ECO:0007669"/>
    <property type="project" value="UniProtKB-SubCell"/>
</dbReference>
<feature type="compositionally biased region" description="Polar residues" evidence="12">
    <location>
        <begin position="496"/>
        <end position="521"/>
    </location>
</feature>
<name>A0A1Y5EEM4_COLPS</name>
<dbReference type="NCBIfam" id="TIGR01143">
    <property type="entry name" value="murF"/>
    <property type="match status" value="1"/>
</dbReference>
<dbReference type="Gene3D" id="3.40.1190.10">
    <property type="entry name" value="Mur-like, catalytic domain"/>
    <property type="match status" value="1"/>
</dbReference>
<comment type="similarity">
    <text evidence="10">Belongs to the MurCDEF family. MurF subfamily.</text>
</comment>
<comment type="function">
    <text evidence="10 11">Involved in cell wall formation. Catalyzes the final step in the synthesis of UDP-N-acetylmuramoyl-pentapeptide, the precursor of murein.</text>
</comment>
<evidence type="ECO:0000256" key="3">
    <source>
        <dbReference type="ARBA" id="ARBA00022618"/>
    </source>
</evidence>
<feature type="domain" description="Mur ligase central" evidence="14">
    <location>
        <begin position="125"/>
        <end position="313"/>
    </location>
</feature>
<dbReference type="InterPro" id="IPR036615">
    <property type="entry name" value="Mur_ligase_C_dom_sf"/>
</dbReference>
<evidence type="ECO:0000259" key="13">
    <source>
        <dbReference type="Pfam" id="PF02875"/>
    </source>
</evidence>
<evidence type="ECO:0000256" key="5">
    <source>
        <dbReference type="ARBA" id="ARBA00022840"/>
    </source>
</evidence>
<dbReference type="EC" id="6.3.2.10" evidence="10 11"/>
<dbReference type="GO" id="GO:0009252">
    <property type="term" value="P:peptidoglycan biosynthetic process"/>
    <property type="evidence" value="ECO:0007669"/>
    <property type="project" value="UniProtKB-UniRule"/>
</dbReference>
<dbReference type="GO" id="GO:0051301">
    <property type="term" value="P:cell division"/>
    <property type="evidence" value="ECO:0007669"/>
    <property type="project" value="UniProtKB-KW"/>
</dbReference>
<gene>
    <name evidence="10 15" type="primary">murF</name>
    <name evidence="15" type="ORF">A9Q75_08130</name>
</gene>
<dbReference type="Gene3D" id="3.40.1390.10">
    <property type="entry name" value="MurE/MurF, N-terminal domain"/>
    <property type="match status" value="1"/>
</dbReference>
<evidence type="ECO:0000256" key="12">
    <source>
        <dbReference type="SAM" id="MobiDB-lite"/>
    </source>
</evidence>
<dbReference type="GO" id="GO:0005524">
    <property type="term" value="F:ATP binding"/>
    <property type="evidence" value="ECO:0007669"/>
    <property type="project" value="UniProtKB-UniRule"/>
</dbReference>
<comment type="caution">
    <text evidence="15">The sequence shown here is derived from an EMBL/GenBank/DDBJ whole genome shotgun (WGS) entry which is preliminary data.</text>
</comment>
<comment type="subcellular location">
    <subcellularLocation>
        <location evidence="10 11">Cytoplasm</location>
    </subcellularLocation>
</comment>
<evidence type="ECO:0000256" key="8">
    <source>
        <dbReference type="ARBA" id="ARBA00023306"/>
    </source>
</evidence>
<dbReference type="UniPathway" id="UPA00219"/>